<feature type="region of interest" description="Disordered" evidence="1">
    <location>
        <begin position="57"/>
        <end position="79"/>
    </location>
</feature>
<feature type="compositionally biased region" description="Basic and acidic residues" evidence="1">
    <location>
        <begin position="57"/>
        <end position="67"/>
    </location>
</feature>
<proteinExistence type="predicted"/>
<protein>
    <submittedName>
        <fullName evidence="2">Uncharacterized protein</fullName>
    </submittedName>
</protein>
<dbReference type="Proteomes" id="UP000654279">
    <property type="component" value="Unassembled WGS sequence"/>
</dbReference>
<keyword evidence="3" id="KW-1185">Reference proteome</keyword>
<name>A0A926D1L0_9FIRM</name>
<dbReference type="AlphaFoldDB" id="A0A926D1L0"/>
<evidence type="ECO:0000313" key="2">
    <source>
        <dbReference type="EMBL" id="MBC8529588.1"/>
    </source>
</evidence>
<organism evidence="2 3">
    <name type="scientific">Luoshenia tenuis</name>
    <dbReference type="NCBI Taxonomy" id="2763654"/>
    <lineage>
        <taxon>Bacteria</taxon>
        <taxon>Bacillati</taxon>
        <taxon>Bacillota</taxon>
        <taxon>Clostridia</taxon>
        <taxon>Christensenellales</taxon>
        <taxon>Christensenellaceae</taxon>
        <taxon>Luoshenia</taxon>
    </lineage>
</organism>
<evidence type="ECO:0000313" key="3">
    <source>
        <dbReference type="Proteomes" id="UP000654279"/>
    </source>
</evidence>
<sequence length="79" mass="9067">MDFISLIAFFSMALHRGFIRITARIGRQETQKAGYRMGFGKGCALRAPRRVWYDKTVEKPEGGKQDDPVQWQSSMQSLI</sequence>
<dbReference type="EMBL" id="JACRSO010000003">
    <property type="protein sequence ID" value="MBC8529588.1"/>
    <property type="molecule type" value="Genomic_DNA"/>
</dbReference>
<gene>
    <name evidence="2" type="ORF">H8699_09135</name>
</gene>
<feature type="compositionally biased region" description="Polar residues" evidence="1">
    <location>
        <begin position="70"/>
        <end position="79"/>
    </location>
</feature>
<reference evidence="2" key="1">
    <citation type="submission" date="2020-08" db="EMBL/GenBank/DDBJ databases">
        <title>Genome public.</title>
        <authorList>
            <person name="Liu C."/>
            <person name="Sun Q."/>
        </authorList>
    </citation>
    <scope>NUCLEOTIDE SEQUENCE</scope>
    <source>
        <strain evidence="2">NSJ-44</strain>
    </source>
</reference>
<dbReference type="RefSeq" id="WP_249285408.1">
    <property type="nucleotide sequence ID" value="NZ_JACRSO010000003.1"/>
</dbReference>
<comment type="caution">
    <text evidence="2">The sequence shown here is derived from an EMBL/GenBank/DDBJ whole genome shotgun (WGS) entry which is preliminary data.</text>
</comment>
<evidence type="ECO:0000256" key="1">
    <source>
        <dbReference type="SAM" id="MobiDB-lite"/>
    </source>
</evidence>
<accession>A0A926D1L0</accession>